<protein>
    <recommendedName>
        <fullName evidence="4">DUF4302 domain-containing protein</fullName>
    </recommendedName>
</protein>
<keyword evidence="3" id="KW-1185">Reference proteome</keyword>
<sequence length="419" mass="46705">MKKLALLSIAALFAISACKKDDHIFDKSPDERVNESLKGYKQKLTESAHGWKAFLFPKEGGGYTFMMKFNAEGNVSMTMDFSDASLYNPEESTYRLRALEAPALVFDTYSPYIHLLSNPDNFESPSAYETDFEFIFKESKGDTIKLIGVHYKNELLLVKANQEDDNKLKKTHEVFGNMNGITTYFKDLDVDGQKYQITYSTTLPRNINFSYIENSQVKTFSTGYYFNENGLQLVEPFNTGKSAIAGLNFTEFDPTTQIVSLITNSGKAGTIKGGTAPLQYDLNTAKEFYNNPSNGSYWISTGGFTIDGVADAYNVQSIPGFNFLLFWPKYNPAYSRLGYIVNGGWASYGPAPIAKFTEDGLISFTSAGSFGTPPATIKPIVDKVTAKWIDPSGYYVIKTGNKTYDLVSAKDARTWISFE</sequence>
<evidence type="ECO:0008006" key="4">
    <source>
        <dbReference type="Google" id="ProtNLM"/>
    </source>
</evidence>
<dbReference type="OrthoDB" id="707849at2"/>
<dbReference type="eggNOG" id="ENOG502Z7SV">
    <property type="taxonomic scope" value="Bacteria"/>
</dbReference>
<dbReference type="Pfam" id="PF14135">
    <property type="entry name" value="DUF4302"/>
    <property type="match status" value="1"/>
</dbReference>
<dbReference type="STRING" id="929556.Solca_3060"/>
<evidence type="ECO:0000256" key="1">
    <source>
        <dbReference type="SAM" id="SignalP"/>
    </source>
</evidence>
<reference evidence="2" key="1">
    <citation type="submission" date="2012-02" db="EMBL/GenBank/DDBJ databases">
        <title>The complete genome of Solitalea canadensis DSM 3403.</title>
        <authorList>
            <consortium name="US DOE Joint Genome Institute (JGI-PGF)"/>
            <person name="Lucas S."/>
            <person name="Copeland A."/>
            <person name="Lapidus A."/>
            <person name="Glavina del Rio T."/>
            <person name="Dalin E."/>
            <person name="Tice H."/>
            <person name="Bruce D."/>
            <person name="Goodwin L."/>
            <person name="Pitluck S."/>
            <person name="Peters L."/>
            <person name="Ovchinnikova G."/>
            <person name="Lu M."/>
            <person name="Kyrpides N."/>
            <person name="Mavromatis K."/>
            <person name="Ivanova N."/>
            <person name="Brettin T."/>
            <person name="Detter J.C."/>
            <person name="Han C."/>
            <person name="Larimer F."/>
            <person name="Land M."/>
            <person name="Hauser L."/>
            <person name="Markowitz V."/>
            <person name="Cheng J.-F."/>
            <person name="Hugenholtz P."/>
            <person name="Woyke T."/>
            <person name="Wu D."/>
            <person name="Spring S."/>
            <person name="Schroeder M."/>
            <person name="Kopitz M."/>
            <person name="Brambilla E."/>
            <person name="Klenk H.-P."/>
            <person name="Eisen J.A."/>
        </authorList>
    </citation>
    <scope>NUCLEOTIDE SEQUENCE</scope>
    <source>
        <strain evidence="2">DSM 3403</strain>
    </source>
</reference>
<dbReference type="AlphaFoldDB" id="H8KWF9"/>
<gene>
    <name evidence="2" type="ordered locus">Solca_3060</name>
</gene>
<dbReference type="RefSeq" id="WP_014681303.1">
    <property type="nucleotide sequence ID" value="NC_017770.1"/>
</dbReference>
<dbReference type="Proteomes" id="UP000007590">
    <property type="component" value="Chromosome"/>
</dbReference>
<organism evidence="2 3">
    <name type="scientific">Solitalea canadensis (strain ATCC 29591 / DSM 3403 / JCM 21819 / LMG 8368 / NBRC 15130 / NCIMB 12057 / USAM 9D)</name>
    <name type="common">Flexibacter canadensis</name>
    <dbReference type="NCBI Taxonomy" id="929556"/>
    <lineage>
        <taxon>Bacteria</taxon>
        <taxon>Pseudomonadati</taxon>
        <taxon>Bacteroidota</taxon>
        <taxon>Sphingobacteriia</taxon>
        <taxon>Sphingobacteriales</taxon>
        <taxon>Sphingobacteriaceae</taxon>
        <taxon>Solitalea</taxon>
    </lineage>
</organism>
<evidence type="ECO:0000313" key="2">
    <source>
        <dbReference type="EMBL" id="AFD08077.1"/>
    </source>
</evidence>
<dbReference type="HOGENOM" id="CLU_632656_0_0_10"/>
<name>H8KWF9_SOLCM</name>
<evidence type="ECO:0000313" key="3">
    <source>
        <dbReference type="Proteomes" id="UP000007590"/>
    </source>
</evidence>
<feature type="signal peptide" evidence="1">
    <location>
        <begin position="1"/>
        <end position="19"/>
    </location>
</feature>
<dbReference type="KEGG" id="scn:Solca_3060"/>
<dbReference type="InterPro" id="IPR025396">
    <property type="entry name" value="DUF4302"/>
</dbReference>
<keyword evidence="1" id="KW-0732">Signal</keyword>
<feature type="chain" id="PRO_5003613965" description="DUF4302 domain-containing protein" evidence="1">
    <location>
        <begin position="20"/>
        <end position="419"/>
    </location>
</feature>
<accession>H8KWF9</accession>
<dbReference type="PROSITE" id="PS51257">
    <property type="entry name" value="PROKAR_LIPOPROTEIN"/>
    <property type="match status" value="1"/>
</dbReference>
<proteinExistence type="predicted"/>
<dbReference type="EMBL" id="CP003349">
    <property type="protein sequence ID" value="AFD08077.1"/>
    <property type="molecule type" value="Genomic_DNA"/>
</dbReference>